<dbReference type="RefSeq" id="WP_086988757.1">
    <property type="nucleotide sequence ID" value="NZ_FJMZ01000010.1"/>
</dbReference>
<keyword evidence="3" id="KW-1185">Reference proteome</keyword>
<evidence type="ECO:0000313" key="3">
    <source>
        <dbReference type="Proteomes" id="UP000195947"/>
    </source>
</evidence>
<dbReference type="InterPro" id="IPR016181">
    <property type="entry name" value="Acyl_CoA_acyltransferase"/>
</dbReference>
<dbReference type="Proteomes" id="UP000199686">
    <property type="component" value="Unassembled WGS sequence"/>
</dbReference>
<reference evidence="2 4" key="2">
    <citation type="submission" date="2016-10" db="EMBL/GenBank/DDBJ databases">
        <authorList>
            <person name="Varghese N."/>
            <person name="Submissions S."/>
        </authorList>
    </citation>
    <scope>NUCLEOTIDE SEQUENCE [LARGE SCALE GENOMIC DNA]</scope>
    <source>
        <strain evidence="2 4">DSM 2094</strain>
    </source>
</reference>
<dbReference type="AlphaFoldDB" id="A0AB38BGM6"/>
<dbReference type="Proteomes" id="UP000195947">
    <property type="component" value="Unassembled WGS sequence"/>
</dbReference>
<name>A0AB38BGM6_9LACT</name>
<dbReference type="SUPFAM" id="SSF55729">
    <property type="entry name" value="Acyl-CoA N-acyltransferases (Nat)"/>
    <property type="match status" value="1"/>
</dbReference>
<evidence type="ECO:0000313" key="1">
    <source>
        <dbReference type="EMBL" id="SBO15677.1"/>
    </source>
</evidence>
<sequence length="348" mass="41102">MQNDVIQKVKISEIDIDDPFFQSLKEDYDGFEGWFSRKSNEDAYIFRENANLAGFLYLKDEDEEDFSVSPIFEKQRRLKIGTFKIESHGTVLGQRFLSIILRKMFNEEHNFTYVTLFEKQQGLIRLFEKFGFRKWGTKGNGELVYYRDIEVFNDEYKDFPLINTRNNPRKFLLSIYPIFHTKLFPDSKLHTERNHIVEDLSFTNTVEKIYICAIPNVMEMKKGDLIVIYRTAEYGKPAEFSSVASSICTVIEVRNINSFSTLDDFLYYSGKGSIFSKDELISFWNTKKYPYIIKMLYNVPLTNRVIRKKLIDEVGLSRDQRWSCIELQDMQFNKLLEIGEVHEGFIID</sequence>
<organism evidence="2 4">
    <name type="scientific">Trichococcus flocculiformis</name>
    <dbReference type="NCBI Taxonomy" id="82803"/>
    <lineage>
        <taxon>Bacteria</taxon>
        <taxon>Bacillati</taxon>
        <taxon>Bacillota</taxon>
        <taxon>Bacilli</taxon>
        <taxon>Lactobacillales</taxon>
        <taxon>Carnobacteriaceae</taxon>
        <taxon>Trichococcus</taxon>
    </lineage>
</organism>
<accession>A0AB38BGM6</accession>
<comment type="caution">
    <text evidence="2">The sequence shown here is derived from an EMBL/GenBank/DDBJ whole genome shotgun (WGS) entry which is preliminary data.</text>
</comment>
<dbReference type="EMBL" id="FJMZ01000010">
    <property type="protein sequence ID" value="SBO15677.1"/>
    <property type="molecule type" value="Genomic_DNA"/>
</dbReference>
<dbReference type="Gene3D" id="3.40.630.30">
    <property type="match status" value="1"/>
</dbReference>
<reference evidence="1 3" key="1">
    <citation type="submission" date="2016-02" db="EMBL/GenBank/DDBJ databases">
        <authorList>
            <person name="Strepis N."/>
        </authorList>
    </citation>
    <scope>NUCLEOTIDE SEQUENCE [LARGE SCALE GENOMIC DNA]</scope>
    <source>
        <strain evidence="1">Trichococcus flocculiformis</strain>
    </source>
</reference>
<protein>
    <submittedName>
        <fullName evidence="1">Acyl-coa n-acyltransferase</fullName>
    </submittedName>
</protein>
<gene>
    <name evidence="2" type="ORF">SAMN04488507_100849</name>
    <name evidence="1" type="ORF">TFLO_1238</name>
</gene>
<evidence type="ECO:0000313" key="4">
    <source>
        <dbReference type="Proteomes" id="UP000199686"/>
    </source>
</evidence>
<dbReference type="EMBL" id="FOQC01000008">
    <property type="protein sequence ID" value="SFH67411.1"/>
    <property type="molecule type" value="Genomic_DNA"/>
</dbReference>
<proteinExistence type="predicted"/>
<evidence type="ECO:0000313" key="2">
    <source>
        <dbReference type="EMBL" id="SFH67411.1"/>
    </source>
</evidence>